<evidence type="ECO:0000256" key="3">
    <source>
        <dbReference type="ARBA" id="ARBA00005376"/>
    </source>
</evidence>
<evidence type="ECO:0000256" key="10">
    <source>
        <dbReference type="ARBA" id="ARBA00022842"/>
    </source>
</evidence>
<evidence type="ECO:0000256" key="6">
    <source>
        <dbReference type="ARBA" id="ARBA00020822"/>
    </source>
</evidence>
<dbReference type="Gene3D" id="3.30.460.10">
    <property type="entry name" value="Beta Polymerase, domain 2"/>
    <property type="match status" value="1"/>
</dbReference>
<proteinExistence type="inferred from homology"/>
<evidence type="ECO:0000259" key="16">
    <source>
        <dbReference type="Pfam" id="PF22600"/>
    </source>
</evidence>
<dbReference type="GO" id="GO:1990817">
    <property type="term" value="F:poly(A) RNA polymerase activity"/>
    <property type="evidence" value="ECO:0007669"/>
    <property type="project" value="UniProtKB-EC"/>
</dbReference>
<feature type="compositionally biased region" description="Polar residues" evidence="13">
    <location>
        <begin position="535"/>
        <end position="550"/>
    </location>
</feature>
<evidence type="ECO:0000313" key="18">
    <source>
        <dbReference type="Proteomes" id="UP000663852"/>
    </source>
</evidence>
<feature type="domain" description="PAP-associated" evidence="15">
    <location>
        <begin position="616"/>
        <end position="683"/>
    </location>
</feature>
<keyword evidence="8 14" id="KW-0812">Transmembrane</keyword>
<name>A0A814XYC1_ADIRI</name>
<evidence type="ECO:0000256" key="4">
    <source>
        <dbReference type="ARBA" id="ARBA00008593"/>
    </source>
</evidence>
<accession>A0A814XYC1</accession>
<protein>
    <recommendedName>
        <fullName evidence="6">ER membrane protein complex subunit 3</fullName>
        <ecNumber evidence="5">2.7.7.19</ecNumber>
    </recommendedName>
</protein>
<comment type="subcellular location">
    <subcellularLocation>
        <location evidence="2">Membrane</location>
        <topology evidence="2">Multi-pass membrane protein</topology>
    </subcellularLocation>
</comment>
<evidence type="ECO:0000256" key="9">
    <source>
        <dbReference type="ARBA" id="ARBA00022723"/>
    </source>
</evidence>
<feature type="transmembrane region" description="Helical" evidence="14">
    <location>
        <begin position="114"/>
        <end position="135"/>
    </location>
</feature>
<dbReference type="PANTHER" id="PTHR13116:SF5">
    <property type="entry name" value="ER MEMBRANE PROTEIN COMPLEX SUBUNIT 3"/>
    <property type="match status" value="1"/>
</dbReference>
<dbReference type="GO" id="GO:0034975">
    <property type="term" value="P:protein folding in endoplasmic reticulum"/>
    <property type="evidence" value="ECO:0007669"/>
    <property type="project" value="TreeGrafter"/>
</dbReference>
<evidence type="ECO:0000256" key="8">
    <source>
        <dbReference type="ARBA" id="ARBA00022692"/>
    </source>
</evidence>
<evidence type="ECO:0000256" key="1">
    <source>
        <dbReference type="ARBA" id="ARBA00001936"/>
    </source>
</evidence>
<dbReference type="InterPro" id="IPR002809">
    <property type="entry name" value="EMC3/TMCO1"/>
</dbReference>
<dbReference type="InterPro" id="IPR008568">
    <property type="entry name" value="EMC3"/>
</dbReference>
<feature type="transmembrane region" description="Helical" evidence="14">
    <location>
        <begin position="12"/>
        <end position="32"/>
    </location>
</feature>
<keyword evidence="7" id="KW-0808">Transferase</keyword>
<dbReference type="SMART" id="SM01415">
    <property type="entry name" value="DUF106"/>
    <property type="match status" value="1"/>
</dbReference>
<dbReference type="InterPro" id="IPR043519">
    <property type="entry name" value="NT_sf"/>
</dbReference>
<dbReference type="Pfam" id="PF03828">
    <property type="entry name" value="PAP_assoc"/>
    <property type="match status" value="1"/>
</dbReference>
<evidence type="ECO:0000256" key="5">
    <source>
        <dbReference type="ARBA" id="ARBA00012388"/>
    </source>
</evidence>
<organism evidence="17 18">
    <name type="scientific">Adineta ricciae</name>
    <name type="common">Rotifer</name>
    <dbReference type="NCBI Taxonomy" id="249248"/>
    <lineage>
        <taxon>Eukaryota</taxon>
        <taxon>Metazoa</taxon>
        <taxon>Spiralia</taxon>
        <taxon>Gnathifera</taxon>
        <taxon>Rotifera</taxon>
        <taxon>Eurotatoria</taxon>
        <taxon>Bdelloidea</taxon>
        <taxon>Adinetida</taxon>
        <taxon>Adinetidae</taxon>
        <taxon>Adineta</taxon>
    </lineage>
</organism>
<evidence type="ECO:0000256" key="7">
    <source>
        <dbReference type="ARBA" id="ARBA00022679"/>
    </source>
</evidence>
<evidence type="ECO:0000259" key="15">
    <source>
        <dbReference type="Pfam" id="PF03828"/>
    </source>
</evidence>
<dbReference type="SUPFAM" id="SSF81301">
    <property type="entry name" value="Nucleotidyltransferase"/>
    <property type="match status" value="1"/>
</dbReference>
<dbReference type="SUPFAM" id="SSF81631">
    <property type="entry name" value="PAP/OAS1 substrate-binding domain"/>
    <property type="match status" value="1"/>
</dbReference>
<dbReference type="Pfam" id="PF22600">
    <property type="entry name" value="MTPAP-like_central"/>
    <property type="match status" value="1"/>
</dbReference>
<evidence type="ECO:0000256" key="11">
    <source>
        <dbReference type="ARBA" id="ARBA00022989"/>
    </source>
</evidence>
<evidence type="ECO:0000256" key="2">
    <source>
        <dbReference type="ARBA" id="ARBA00004141"/>
    </source>
</evidence>
<dbReference type="EMBL" id="CAJNOJ010000161">
    <property type="protein sequence ID" value="CAF1222005.1"/>
    <property type="molecule type" value="Genomic_DNA"/>
</dbReference>
<dbReference type="GO" id="GO:0046872">
    <property type="term" value="F:metal ion binding"/>
    <property type="evidence" value="ECO:0007669"/>
    <property type="project" value="UniProtKB-KW"/>
</dbReference>
<dbReference type="InterPro" id="IPR002058">
    <property type="entry name" value="PAP_assoc"/>
</dbReference>
<dbReference type="FunFam" id="3.30.460.10:FF:000006">
    <property type="entry name" value="non-canonical poly(A) RNA polymerase PAPD5"/>
    <property type="match status" value="1"/>
</dbReference>
<keyword evidence="10" id="KW-0460">Magnesium</keyword>
<sequence>MVELLLDSAIRFWVFMPIVVITFFVGMLRHYITIITAGEKPVDKQQIADSQALIRTRILRENGKYIPKEGFVMRKHFFVNEENGYLTTQQGRQQPIRNPITDPTMMTEMLKNNISNMVPMIVIGGVINWAFSGFLCTKVPFPLTYRFKPMLQRGVELATLDASWLSSVSWYAINIFGQRGVNNLLLGENNAADQTKMMQDQMNMAAVSMPQDSAKAFKAEREGLLVVDHQWAFRNVENDAKRCYSILPFEINHLTNSDKSLIEKEKTMHDRSVHLHDRFLLRRTPMQLDQRHVCPPWRHTQIPVELFDLMTAPPFMSVRLYRLHYEILQFYQFMIPTEEEHAVRQQVINRITNVINQYLPTASVDIYGSYKTGLYLPMSDIDLIVHSKDGRQWRPEELEALMLVLREAFCRHRICTQEGIQLLNGATVPIIKLTDRRTDVKVDMSFNMNNGLRSAQLILHYLEVYPSLKYLVYVLKQYLLQLNLNEVWTGGISSYSLILMLVCFFQTYYKKDQHSFWSSSLSSSFLSGLSTSSSATIKTTPSSSLKNGTTDDCSSLTSYPSSSAASCISSDDNNSCGNNNSDLDDDHFNNGLSAANSSNSSSCTTSSTNSTVEHANLGHMLISFLELYGVYFNYVKLGIRVQTPHQPDRPAGFIDKEELFKNFCCGHRTISNLCIVDPFNDKNDISKASWLTPKLNSAFREAFDKLLQSVSDQNTTLKNAPSILSKILSVSESTLTYRRRLRSIYRDNQNEQRTVRQIQHGRMNYGPMDKPLIQYPNGNSLKYPYHIQLQQQFYTHNYFHRPQSQRTNHQRSVDDDHHRNAQE</sequence>
<dbReference type="PANTHER" id="PTHR13116">
    <property type="entry name" value="ER MEMBRANE PROTEIN COMPLEX SUBUNIT 3"/>
    <property type="match status" value="1"/>
</dbReference>
<dbReference type="Proteomes" id="UP000663852">
    <property type="component" value="Unassembled WGS sequence"/>
</dbReference>
<feature type="compositionally biased region" description="Basic and acidic residues" evidence="13">
    <location>
        <begin position="811"/>
        <end position="823"/>
    </location>
</feature>
<comment type="caution">
    <text evidence="17">The sequence shown here is derived from an EMBL/GenBank/DDBJ whole genome shotgun (WGS) entry which is preliminary data.</text>
</comment>
<dbReference type="Pfam" id="PF01956">
    <property type="entry name" value="EMC3_TMCO1"/>
    <property type="match status" value="1"/>
</dbReference>
<feature type="region of interest" description="Disordered" evidence="13">
    <location>
        <begin position="531"/>
        <end position="551"/>
    </location>
</feature>
<evidence type="ECO:0000313" key="17">
    <source>
        <dbReference type="EMBL" id="CAF1222005.1"/>
    </source>
</evidence>
<keyword evidence="12 14" id="KW-0472">Membrane</keyword>
<dbReference type="Gene3D" id="1.10.1410.10">
    <property type="match status" value="1"/>
</dbReference>
<dbReference type="CDD" id="cd05402">
    <property type="entry name" value="NT_PAP_TUTase"/>
    <property type="match status" value="1"/>
</dbReference>
<keyword evidence="11 14" id="KW-1133">Transmembrane helix</keyword>
<dbReference type="InterPro" id="IPR054708">
    <property type="entry name" value="MTPAP-like_central"/>
</dbReference>
<evidence type="ECO:0000256" key="14">
    <source>
        <dbReference type="SAM" id="Phobius"/>
    </source>
</evidence>
<comment type="similarity">
    <text evidence="4">Belongs to the DNA polymerase type-B-like family.</text>
</comment>
<dbReference type="EC" id="2.7.7.19" evidence="5"/>
<keyword evidence="9" id="KW-0479">Metal-binding</keyword>
<feature type="region of interest" description="Disordered" evidence="13">
    <location>
        <begin position="802"/>
        <end position="823"/>
    </location>
</feature>
<reference evidence="17" key="1">
    <citation type="submission" date="2021-02" db="EMBL/GenBank/DDBJ databases">
        <authorList>
            <person name="Nowell W R."/>
        </authorList>
    </citation>
    <scope>NUCLEOTIDE SEQUENCE</scope>
</reference>
<dbReference type="GO" id="GO:0072546">
    <property type="term" value="C:EMC complex"/>
    <property type="evidence" value="ECO:0007669"/>
    <property type="project" value="TreeGrafter"/>
</dbReference>
<comment type="cofactor">
    <cofactor evidence="1">
        <name>Mn(2+)</name>
        <dbReference type="ChEBI" id="CHEBI:29035"/>
    </cofactor>
</comment>
<gene>
    <name evidence="17" type="ORF">EDS130_LOCUS26469</name>
</gene>
<comment type="similarity">
    <text evidence="3">Belongs to the EMC3 family.</text>
</comment>
<dbReference type="OrthoDB" id="6745403at2759"/>
<evidence type="ECO:0000256" key="13">
    <source>
        <dbReference type="SAM" id="MobiDB-lite"/>
    </source>
</evidence>
<evidence type="ECO:0000256" key="12">
    <source>
        <dbReference type="ARBA" id="ARBA00023136"/>
    </source>
</evidence>
<dbReference type="AlphaFoldDB" id="A0A814XYC1"/>
<feature type="domain" description="Poly(A) RNA polymerase mitochondrial-like central palm" evidence="16">
    <location>
        <begin position="324"/>
        <end position="462"/>
    </location>
</feature>